<dbReference type="AlphaFoldDB" id="A0A6J4NDC3"/>
<feature type="non-terminal residue" evidence="2">
    <location>
        <position position="1"/>
    </location>
</feature>
<feature type="compositionally biased region" description="Basic and acidic residues" evidence="1">
    <location>
        <begin position="1"/>
        <end position="14"/>
    </location>
</feature>
<feature type="region of interest" description="Disordered" evidence="1">
    <location>
        <begin position="1"/>
        <end position="163"/>
    </location>
</feature>
<dbReference type="EMBL" id="CADCUK010000144">
    <property type="protein sequence ID" value="CAA9381223.1"/>
    <property type="molecule type" value="Genomic_DNA"/>
</dbReference>
<keyword evidence="2" id="KW-0808">Transferase</keyword>
<feature type="compositionally biased region" description="Basic residues" evidence="1">
    <location>
        <begin position="85"/>
        <end position="100"/>
    </location>
</feature>
<dbReference type="EC" id="6.4.1.2" evidence="2"/>
<feature type="compositionally biased region" description="Basic residues" evidence="1">
    <location>
        <begin position="61"/>
        <end position="70"/>
    </location>
</feature>
<accession>A0A6J4NDC3</accession>
<sequence length="163" mass="18901">ERSSRGRGQRDRHPLHGRQGRRPRPPPPRGGARRLGARDREAARQGQDDRPRADREALRRGVVRRARRARPAPLDGVRPREASALRRRRGHRLRHHRRPPGVRVLPGLHDLRRLARRGVRREDPQGHGPRHQDRLPDHRHQRGSGRADPGGRGLPRPLRRDLQ</sequence>
<name>A0A6J4NDC3_9ACTN</name>
<dbReference type="GO" id="GO:0004658">
    <property type="term" value="F:propionyl-CoA carboxylase activity"/>
    <property type="evidence" value="ECO:0007669"/>
    <property type="project" value="UniProtKB-EC"/>
</dbReference>
<dbReference type="GO" id="GO:0016740">
    <property type="term" value="F:transferase activity"/>
    <property type="evidence" value="ECO:0007669"/>
    <property type="project" value="UniProtKB-KW"/>
</dbReference>
<reference evidence="2" key="1">
    <citation type="submission" date="2020-02" db="EMBL/GenBank/DDBJ databases">
        <authorList>
            <person name="Meier V. D."/>
        </authorList>
    </citation>
    <scope>NUCLEOTIDE SEQUENCE</scope>
    <source>
        <strain evidence="2">AVDCRST_MAG47</strain>
    </source>
</reference>
<feature type="compositionally biased region" description="Basic residues" evidence="1">
    <location>
        <begin position="15"/>
        <end position="24"/>
    </location>
</feature>
<feature type="compositionally biased region" description="Basic and acidic residues" evidence="1">
    <location>
        <begin position="120"/>
        <end position="138"/>
    </location>
</feature>
<dbReference type="GO" id="GO:0003989">
    <property type="term" value="F:acetyl-CoA carboxylase activity"/>
    <property type="evidence" value="ECO:0007669"/>
    <property type="project" value="UniProtKB-EC"/>
</dbReference>
<evidence type="ECO:0000256" key="1">
    <source>
        <dbReference type="SAM" id="MobiDB-lite"/>
    </source>
</evidence>
<proteinExistence type="predicted"/>
<organism evidence="2">
    <name type="scientific">uncultured Nocardioidaceae bacterium</name>
    <dbReference type="NCBI Taxonomy" id="253824"/>
    <lineage>
        <taxon>Bacteria</taxon>
        <taxon>Bacillati</taxon>
        <taxon>Actinomycetota</taxon>
        <taxon>Actinomycetes</taxon>
        <taxon>Propionibacteriales</taxon>
        <taxon>Nocardioidaceae</taxon>
        <taxon>environmental samples</taxon>
    </lineage>
</organism>
<protein>
    <submittedName>
        <fullName evidence="2">Acetyl-coenzyme A carboxyl transferase alpha chain / Acetyl-coenzyme A carboxyl transferase beta chain Propionyl-CoA carboxylase beta chain</fullName>
        <ecNumber evidence="2">6.4.1.2</ecNumber>
        <ecNumber evidence="2">6.4.1.3</ecNumber>
    </submittedName>
</protein>
<gene>
    <name evidence="2" type="ORF">AVDCRST_MAG47-2186</name>
</gene>
<dbReference type="EC" id="6.4.1.3" evidence="2"/>
<feature type="compositionally biased region" description="Basic and acidic residues" evidence="1">
    <location>
        <begin position="36"/>
        <end position="59"/>
    </location>
</feature>
<feature type="non-terminal residue" evidence="2">
    <location>
        <position position="163"/>
    </location>
</feature>
<keyword evidence="2" id="KW-0436">Ligase</keyword>
<evidence type="ECO:0000313" key="2">
    <source>
        <dbReference type="EMBL" id="CAA9381223.1"/>
    </source>
</evidence>